<dbReference type="EMBL" id="BOOO01000019">
    <property type="protein sequence ID" value="GII30429.1"/>
    <property type="molecule type" value="Genomic_DNA"/>
</dbReference>
<feature type="transmembrane region" description="Helical" evidence="2">
    <location>
        <begin position="152"/>
        <end position="172"/>
    </location>
</feature>
<sequence length="192" mass="21197">MGREKTARRRRQRRLHHHKTNAAAGSDAIPTYSELSTWDRVSSFHGEIAIVMVLAAIVIALVTAYDFMRVRQVLDHGIVSTAVVVGIDDTRRHRFDGTVVQFATRDGVVIRTKVGTSRWEGRPTMGETRQVIYDPADPAGTVVDAGKKLVHLTHVLGVAGVAVLVPLAILIWRRGPGLFTPSSSRRRRSADM</sequence>
<feature type="region of interest" description="Disordered" evidence="1">
    <location>
        <begin position="1"/>
        <end position="23"/>
    </location>
</feature>
<dbReference type="AlphaFoldDB" id="A0A8J3TQN7"/>
<comment type="caution">
    <text evidence="3">The sequence shown here is derived from an EMBL/GenBank/DDBJ whole genome shotgun (WGS) entry which is preliminary data.</text>
</comment>
<accession>A0A8J3TQN7</accession>
<proteinExistence type="predicted"/>
<dbReference type="Proteomes" id="UP000650628">
    <property type="component" value="Unassembled WGS sequence"/>
</dbReference>
<keyword evidence="2" id="KW-0812">Transmembrane</keyword>
<evidence type="ECO:0000256" key="2">
    <source>
        <dbReference type="SAM" id="Phobius"/>
    </source>
</evidence>
<reference evidence="3 4" key="1">
    <citation type="submission" date="2021-01" db="EMBL/GenBank/DDBJ databases">
        <title>Whole genome shotgun sequence of Planotetraspora mira NBRC 15435.</title>
        <authorList>
            <person name="Komaki H."/>
            <person name="Tamura T."/>
        </authorList>
    </citation>
    <scope>NUCLEOTIDE SEQUENCE [LARGE SCALE GENOMIC DNA]</scope>
    <source>
        <strain evidence="3 4">NBRC 15435</strain>
    </source>
</reference>
<dbReference type="RefSeq" id="WP_203954391.1">
    <property type="nucleotide sequence ID" value="NZ_BOOO01000019.1"/>
</dbReference>
<evidence type="ECO:0000313" key="3">
    <source>
        <dbReference type="EMBL" id="GII30429.1"/>
    </source>
</evidence>
<name>A0A8J3TQN7_9ACTN</name>
<gene>
    <name evidence="3" type="ORF">Pmi06nite_38710</name>
</gene>
<protein>
    <recommendedName>
        <fullName evidence="5">DUF3592 domain-containing protein</fullName>
    </recommendedName>
</protein>
<feature type="compositionally biased region" description="Basic residues" evidence="1">
    <location>
        <begin position="1"/>
        <end position="20"/>
    </location>
</feature>
<evidence type="ECO:0008006" key="5">
    <source>
        <dbReference type="Google" id="ProtNLM"/>
    </source>
</evidence>
<feature type="transmembrane region" description="Helical" evidence="2">
    <location>
        <begin position="48"/>
        <end position="65"/>
    </location>
</feature>
<keyword evidence="4" id="KW-1185">Reference proteome</keyword>
<keyword evidence="2" id="KW-0472">Membrane</keyword>
<evidence type="ECO:0000313" key="4">
    <source>
        <dbReference type="Proteomes" id="UP000650628"/>
    </source>
</evidence>
<evidence type="ECO:0000256" key="1">
    <source>
        <dbReference type="SAM" id="MobiDB-lite"/>
    </source>
</evidence>
<organism evidence="3 4">
    <name type="scientific">Planotetraspora mira</name>
    <dbReference type="NCBI Taxonomy" id="58121"/>
    <lineage>
        <taxon>Bacteria</taxon>
        <taxon>Bacillati</taxon>
        <taxon>Actinomycetota</taxon>
        <taxon>Actinomycetes</taxon>
        <taxon>Streptosporangiales</taxon>
        <taxon>Streptosporangiaceae</taxon>
        <taxon>Planotetraspora</taxon>
    </lineage>
</organism>
<keyword evidence="2" id="KW-1133">Transmembrane helix</keyword>